<name>A0A2I4DJ63_JUGRE</name>
<dbReference type="PROSITE" id="PS51806">
    <property type="entry name" value="DOG1"/>
    <property type="match status" value="1"/>
</dbReference>
<protein>
    <submittedName>
        <fullName evidence="2">Protein DELAY OF GERMINATION 1-like</fullName>
    </submittedName>
</protein>
<organism evidence="1 2">
    <name type="scientific">Juglans regia</name>
    <name type="common">English walnut</name>
    <dbReference type="NCBI Taxonomy" id="51240"/>
    <lineage>
        <taxon>Eukaryota</taxon>
        <taxon>Viridiplantae</taxon>
        <taxon>Streptophyta</taxon>
        <taxon>Embryophyta</taxon>
        <taxon>Tracheophyta</taxon>
        <taxon>Spermatophyta</taxon>
        <taxon>Magnoliopsida</taxon>
        <taxon>eudicotyledons</taxon>
        <taxon>Gunneridae</taxon>
        <taxon>Pentapetalae</taxon>
        <taxon>rosids</taxon>
        <taxon>fabids</taxon>
        <taxon>Fagales</taxon>
        <taxon>Juglandaceae</taxon>
        <taxon>Juglans</taxon>
    </lineage>
</organism>
<reference evidence="2" key="1">
    <citation type="submission" date="2025-08" db="UniProtKB">
        <authorList>
            <consortium name="RefSeq"/>
        </authorList>
    </citation>
    <scope>IDENTIFICATION</scope>
    <source>
        <tissue evidence="2">Leaves</tissue>
    </source>
</reference>
<dbReference type="InterPro" id="IPR051886">
    <property type="entry name" value="Seed_Dev/Stress_Resp_Reg"/>
</dbReference>
<dbReference type="STRING" id="51240.A0A2I4DJ63"/>
<dbReference type="GO" id="GO:0043565">
    <property type="term" value="F:sequence-specific DNA binding"/>
    <property type="evidence" value="ECO:0007669"/>
    <property type="project" value="InterPro"/>
</dbReference>
<sequence length="237" mass="27169">MDEPPTSRTLETPPSPNPTRLSMTDSNEHNLSQLAQKCIKHFQDYADMRSQLAHNDVSAFFISPCWCTDWENCMLWLSGCRPSQYIRLVYALSGLEIAAQLDDSNSPTHLGSRCYIRLINMLQGKTIRSEEKLTARIESLQEDVEDQPIAVIVKGLSWVGEMNGEVNRALDKHKEEMAGILEEMYRLRLSTLKELVGILMPKQAVDFLVVGKKLHLCVQEWGKRREDLRHDREEIIS</sequence>
<dbReference type="PANTHER" id="PTHR46354:SF7">
    <property type="entry name" value="PROTEIN DOG1-LIKE 1"/>
    <property type="match status" value="1"/>
</dbReference>
<dbReference type="InterPro" id="IPR025422">
    <property type="entry name" value="TGA_domain"/>
</dbReference>
<dbReference type="GO" id="GO:0006351">
    <property type="term" value="P:DNA-templated transcription"/>
    <property type="evidence" value="ECO:0007669"/>
    <property type="project" value="InterPro"/>
</dbReference>
<proteinExistence type="predicted"/>
<keyword evidence="1" id="KW-1185">Reference proteome</keyword>
<dbReference type="GeneID" id="108980642"/>
<dbReference type="Gramene" id="Jr04_15670_p1">
    <property type="protein sequence ID" value="cds.Jr04_15670_p1"/>
    <property type="gene ID" value="Jr04_15670"/>
</dbReference>
<gene>
    <name evidence="2" type="primary">LOC108980642</name>
</gene>
<evidence type="ECO:0000313" key="1">
    <source>
        <dbReference type="Proteomes" id="UP000235220"/>
    </source>
</evidence>
<dbReference type="KEGG" id="jre:108980642"/>
<dbReference type="Proteomes" id="UP000235220">
    <property type="component" value="Chromosome 4"/>
</dbReference>
<dbReference type="RefSeq" id="XP_018807183.2">
    <property type="nucleotide sequence ID" value="XM_018951638.2"/>
</dbReference>
<accession>A0A2I4DJ63</accession>
<dbReference type="AlphaFoldDB" id="A0A2I4DJ63"/>
<dbReference type="FunCoup" id="A0A2I4DJ63">
    <property type="interactions" value="77"/>
</dbReference>
<evidence type="ECO:0000313" key="2">
    <source>
        <dbReference type="RefSeq" id="XP_018807183.2"/>
    </source>
</evidence>
<dbReference type="PANTHER" id="PTHR46354">
    <property type="entry name" value="DOG1 DOMAIN-CONTAINING PROTEIN"/>
    <property type="match status" value="1"/>
</dbReference>
<dbReference type="Pfam" id="PF14144">
    <property type="entry name" value="DOG1"/>
    <property type="match status" value="1"/>
</dbReference>
<dbReference type="OrthoDB" id="1897224at2759"/>